<evidence type="ECO:0000256" key="3">
    <source>
        <dbReference type="PIRSR" id="PIRSR610905-1"/>
    </source>
</evidence>
<feature type="binding site" evidence="4">
    <location>
        <position position="113"/>
    </location>
    <ligand>
        <name>substrate</name>
    </ligand>
</feature>
<keyword evidence="1 5" id="KW-0378">Hydrolase</keyword>
<feature type="binding site" evidence="4">
    <location>
        <position position="362"/>
    </location>
    <ligand>
        <name>substrate</name>
    </ligand>
</feature>
<evidence type="ECO:0000313" key="6">
    <source>
        <dbReference type="Proteomes" id="UP000440498"/>
    </source>
</evidence>
<reference evidence="5 6" key="1">
    <citation type="submission" date="2019-10" db="EMBL/GenBank/DDBJ databases">
        <title>Two novel species isolated from a subtropical stream in China.</title>
        <authorList>
            <person name="Lu H."/>
        </authorList>
    </citation>
    <scope>NUCLEOTIDE SEQUENCE [LARGE SCALE GENOMIC DNA]</scope>
    <source>
        <strain evidence="5 6">FT29W</strain>
    </source>
</reference>
<comment type="similarity">
    <text evidence="2">Belongs to the glycosyl hydrolase 88 family.</text>
</comment>
<feature type="binding site" evidence="4">
    <location>
        <position position="232"/>
    </location>
    <ligand>
        <name>substrate</name>
    </ligand>
</feature>
<organism evidence="5 6">
    <name type="scientific">Rugamonas aquatica</name>
    <dbReference type="NCBI Taxonomy" id="2743357"/>
    <lineage>
        <taxon>Bacteria</taxon>
        <taxon>Pseudomonadati</taxon>
        <taxon>Pseudomonadota</taxon>
        <taxon>Betaproteobacteria</taxon>
        <taxon>Burkholderiales</taxon>
        <taxon>Oxalobacteraceae</taxon>
        <taxon>Telluria group</taxon>
        <taxon>Rugamonas</taxon>
    </lineage>
</organism>
<dbReference type="PANTHER" id="PTHR36845">
    <property type="entry name" value="HYDROLASE, PUTATIVE (AFU_ORTHOLOGUE AFUA_7G05090)-RELATED"/>
    <property type="match status" value="1"/>
</dbReference>
<protein>
    <submittedName>
        <fullName evidence="5">Glucuronyl hydrolase</fullName>
    </submittedName>
</protein>
<feature type="active site" description="Nucleophile" evidence="3">
    <location>
        <position position="113"/>
    </location>
</feature>
<dbReference type="GO" id="GO:0000272">
    <property type="term" value="P:polysaccharide catabolic process"/>
    <property type="evidence" value="ECO:0007669"/>
    <property type="project" value="TreeGrafter"/>
</dbReference>
<keyword evidence="6" id="KW-1185">Reference proteome</keyword>
<accession>A0A6A7MYX6</accession>
<dbReference type="SUPFAM" id="SSF48208">
    <property type="entry name" value="Six-hairpin glycosidases"/>
    <property type="match status" value="1"/>
</dbReference>
<sequence>MIATSPSPTTIDKPQAMDLEAALQTALAQLSANLPRYATLFPDDTSRTNHYEPRRFEHYADGANTGWTTGFWTGMLWMAHELSGKTEFRDAALAQLPGYGERLAKRINIDHHDLGFLYMPSCVAAYRITGDEGARKMALDAADHLMQRYLPKAGIIQAWGDLSDPQQRGRIIIDCLMNLPLLHWAGGNERRSSYKAAAMTHALRSRDYLVRSDDSSFHTFHFDPQTGAPLRGSTAQGWSDDSCWARGQAWGIYGFALNHRYAPHLGLLQVAMRQADYFLRRLPADGIAYWDLAFDERSGEPWDSSASAIAACGLLELSDQLEEGEQRRRYRAAALHILDGLVRLCAAQPGDSNALLLHGVYSKPHGHGVDEANLWGDFFYLEALSRVARGTAGYW</sequence>
<dbReference type="Gene3D" id="1.50.10.10">
    <property type="match status" value="1"/>
</dbReference>
<name>A0A6A7MYX6_9BURK</name>
<evidence type="ECO:0000256" key="1">
    <source>
        <dbReference type="ARBA" id="ARBA00022801"/>
    </source>
</evidence>
<evidence type="ECO:0000256" key="4">
    <source>
        <dbReference type="PIRSR" id="PIRSR610905-2"/>
    </source>
</evidence>
<feature type="active site" description="Proton donor" evidence="3">
    <location>
        <position position="174"/>
    </location>
</feature>
<dbReference type="AlphaFoldDB" id="A0A6A7MYX6"/>
<dbReference type="Pfam" id="PF07470">
    <property type="entry name" value="Glyco_hydro_88"/>
    <property type="match status" value="1"/>
</dbReference>
<evidence type="ECO:0000313" key="5">
    <source>
        <dbReference type="EMBL" id="MQA37955.1"/>
    </source>
</evidence>
<dbReference type="InterPro" id="IPR008928">
    <property type="entry name" value="6-hairpin_glycosidase_sf"/>
</dbReference>
<feature type="binding site" evidence="4">
    <location>
        <position position="250"/>
    </location>
    <ligand>
        <name>substrate</name>
    </ligand>
</feature>
<dbReference type="InterPro" id="IPR012341">
    <property type="entry name" value="6hp_glycosidase-like_sf"/>
</dbReference>
<dbReference type="InterPro" id="IPR010905">
    <property type="entry name" value="Glyco_hydro_88"/>
</dbReference>
<dbReference type="InterPro" id="IPR052369">
    <property type="entry name" value="UG_Glycosaminoglycan_Hydrolase"/>
</dbReference>
<dbReference type="GO" id="GO:0052757">
    <property type="term" value="F:chondroitin hydrolase activity"/>
    <property type="evidence" value="ECO:0007669"/>
    <property type="project" value="TreeGrafter"/>
</dbReference>
<proteinExistence type="inferred from homology"/>
<evidence type="ECO:0000256" key="2">
    <source>
        <dbReference type="ARBA" id="ARBA00038358"/>
    </source>
</evidence>
<feature type="binding site" evidence="4">
    <location>
        <position position="246"/>
    </location>
    <ligand>
        <name>substrate</name>
    </ligand>
</feature>
<gene>
    <name evidence="5" type="ORF">GEV02_07325</name>
</gene>
<dbReference type="Proteomes" id="UP000440498">
    <property type="component" value="Unassembled WGS sequence"/>
</dbReference>
<feature type="binding site" evidence="4">
    <location>
        <position position="174"/>
    </location>
    <ligand>
        <name>substrate</name>
    </ligand>
</feature>
<feature type="binding site" evidence="4">
    <location>
        <position position="234"/>
    </location>
    <ligand>
        <name>substrate</name>
    </ligand>
</feature>
<comment type="caution">
    <text evidence="5">The sequence shown here is derived from an EMBL/GenBank/DDBJ whole genome shotgun (WGS) entry which is preliminary data.</text>
</comment>
<dbReference type="EMBL" id="WHUG01000002">
    <property type="protein sequence ID" value="MQA37955.1"/>
    <property type="molecule type" value="Genomic_DNA"/>
</dbReference>
<dbReference type="RefSeq" id="WP_152837394.1">
    <property type="nucleotide sequence ID" value="NZ_WHUG01000002.1"/>
</dbReference>
<dbReference type="PANTHER" id="PTHR36845:SF1">
    <property type="entry name" value="HYDROLASE, PUTATIVE (AFU_ORTHOLOGUE AFUA_7G05090)-RELATED"/>
    <property type="match status" value="1"/>
</dbReference>